<feature type="transmembrane region" description="Helical" evidence="9">
    <location>
        <begin position="79"/>
        <end position="96"/>
    </location>
</feature>
<organism evidence="10 12">
    <name type="scientific">Schistosoma rodhaini</name>
    <dbReference type="NCBI Taxonomy" id="6188"/>
    <lineage>
        <taxon>Eukaryota</taxon>
        <taxon>Metazoa</taxon>
        <taxon>Spiralia</taxon>
        <taxon>Lophotrochozoa</taxon>
        <taxon>Platyhelminthes</taxon>
        <taxon>Trematoda</taxon>
        <taxon>Digenea</taxon>
        <taxon>Strigeidida</taxon>
        <taxon>Schistosomatoidea</taxon>
        <taxon>Schistosomatidae</taxon>
        <taxon>Schistosoma</taxon>
    </lineage>
</organism>
<comment type="similarity">
    <text evidence="2">Belongs to the unc-93 family.</text>
</comment>
<feature type="transmembrane region" description="Helical" evidence="9">
    <location>
        <begin position="7"/>
        <end position="31"/>
    </location>
</feature>
<keyword evidence="5 9" id="KW-0472">Membrane</keyword>
<dbReference type="WBParaSite" id="SRDH1_91870.1">
    <property type="protein sequence ID" value="SRDH1_91870.1"/>
    <property type="gene ID" value="SRDH1_91870"/>
</dbReference>
<comment type="subcellular location">
    <subcellularLocation>
        <location evidence="1">Membrane</location>
        <topology evidence="1">Multi-pass membrane protein</topology>
    </subcellularLocation>
</comment>
<accession>A0AA85GCW0</accession>
<dbReference type="WBParaSite" id="SRDH1_91870.2">
    <property type="protein sequence ID" value="SRDH1_91870.2"/>
    <property type="gene ID" value="SRDH1_91870"/>
</dbReference>
<feature type="transmembrane region" description="Helical" evidence="9">
    <location>
        <begin position="290"/>
        <end position="308"/>
    </location>
</feature>
<feature type="transmembrane region" description="Helical" evidence="9">
    <location>
        <begin position="361"/>
        <end position="389"/>
    </location>
</feature>
<dbReference type="SUPFAM" id="SSF103473">
    <property type="entry name" value="MFS general substrate transporter"/>
    <property type="match status" value="1"/>
</dbReference>
<dbReference type="InterPro" id="IPR051617">
    <property type="entry name" value="UNC-93-like_regulator"/>
</dbReference>
<dbReference type="InterPro" id="IPR036259">
    <property type="entry name" value="MFS_trans_sf"/>
</dbReference>
<evidence type="ECO:0000256" key="9">
    <source>
        <dbReference type="SAM" id="Phobius"/>
    </source>
</evidence>
<evidence type="ECO:0000256" key="6">
    <source>
        <dbReference type="ARBA" id="ARBA00023180"/>
    </source>
</evidence>
<evidence type="ECO:0000256" key="5">
    <source>
        <dbReference type="ARBA" id="ARBA00023136"/>
    </source>
</evidence>
<dbReference type="Pfam" id="PF05978">
    <property type="entry name" value="UNC-93"/>
    <property type="match status" value="1"/>
</dbReference>
<reference evidence="10" key="1">
    <citation type="submission" date="2022-06" db="EMBL/GenBank/DDBJ databases">
        <authorList>
            <person name="Berger JAMES D."/>
            <person name="Berger JAMES D."/>
        </authorList>
    </citation>
    <scope>NUCLEOTIDE SEQUENCE [LARGE SCALE GENOMIC DNA]</scope>
</reference>
<feature type="transmembrane region" description="Helical" evidence="9">
    <location>
        <begin position="172"/>
        <end position="192"/>
    </location>
</feature>
<feature type="transmembrane region" description="Helical" evidence="9">
    <location>
        <begin position="423"/>
        <end position="446"/>
    </location>
</feature>
<dbReference type="PANTHER" id="PTHR23294:SF0">
    <property type="entry name" value="UNC93-LIKE PROTEIN MFSD11"/>
    <property type="match status" value="1"/>
</dbReference>
<evidence type="ECO:0000256" key="4">
    <source>
        <dbReference type="ARBA" id="ARBA00022989"/>
    </source>
</evidence>
<dbReference type="PANTHER" id="PTHR23294">
    <property type="entry name" value="ET TRANSLATION PRODUCT-RELATED"/>
    <property type="match status" value="1"/>
</dbReference>
<evidence type="ECO:0000256" key="2">
    <source>
        <dbReference type="ARBA" id="ARBA00009172"/>
    </source>
</evidence>
<feature type="transmembrane region" description="Helical" evidence="9">
    <location>
        <begin position="138"/>
        <end position="160"/>
    </location>
</feature>
<feature type="transmembrane region" description="Helical" evidence="9">
    <location>
        <begin position="51"/>
        <end position="72"/>
    </location>
</feature>
<feature type="transmembrane region" description="Helical" evidence="9">
    <location>
        <begin position="252"/>
        <end position="270"/>
    </location>
</feature>
<keyword evidence="10" id="KW-1185">Reference proteome</keyword>
<keyword evidence="3 9" id="KW-0812">Transmembrane</keyword>
<evidence type="ECO:0000256" key="8">
    <source>
        <dbReference type="ARBA" id="ARBA00041910"/>
    </source>
</evidence>
<proteinExistence type="inferred from homology"/>
<dbReference type="AlphaFoldDB" id="A0AA85GCW0"/>
<evidence type="ECO:0000256" key="3">
    <source>
        <dbReference type="ARBA" id="ARBA00022692"/>
    </source>
</evidence>
<keyword evidence="4 9" id="KW-1133">Transmembrane helix</keyword>
<evidence type="ECO:0000256" key="7">
    <source>
        <dbReference type="ARBA" id="ARBA00040302"/>
    </source>
</evidence>
<feature type="transmembrane region" description="Helical" evidence="9">
    <location>
        <begin position="396"/>
        <end position="417"/>
    </location>
</feature>
<evidence type="ECO:0000256" key="1">
    <source>
        <dbReference type="ARBA" id="ARBA00004141"/>
    </source>
</evidence>
<dbReference type="Proteomes" id="UP000050792">
    <property type="component" value="Unassembled WGS sequence"/>
</dbReference>
<reference evidence="11 12" key="2">
    <citation type="submission" date="2023-11" db="UniProtKB">
        <authorList>
            <consortium name="WormBaseParasite"/>
        </authorList>
    </citation>
    <scope>IDENTIFICATION</scope>
</reference>
<evidence type="ECO:0000313" key="11">
    <source>
        <dbReference type="WBParaSite" id="SRDH1_91870.1"/>
    </source>
</evidence>
<feature type="transmembrane region" description="Helical" evidence="9">
    <location>
        <begin position="320"/>
        <end position="341"/>
    </location>
</feature>
<keyword evidence="6" id="KW-0325">Glycoprotein</keyword>
<feature type="transmembrane region" description="Helical" evidence="9">
    <location>
        <begin position="102"/>
        <end position="126"/>
    </location>
</feature>
<name>A0AA85GCW0_9TREM</name>
<protein>
    <recommendedName>
        <fullName evidence="7">UNC93-like protein MFSD11</fullName>
    </recommendedName>
    <alternativeName>
        <fullName evidence="8">Major facilitator superfamily domain-containing protein 11</fullName>
    </alternativeName>
</protein>
<dbReference type="Gene3D" id="1.20.1250.20">
    <property type="entry name" value="MFS general substrate transporter like domains"/>
    <property type="match status" value="1"/>
</dbReference>
<dbReference type="GO" id="GO:0016020">
    <property type="term" value="C:membrane"/>
    <property type="evidence" value="ECO:0007669"/>
    <property type="project" value="UniProtKB-SubCell"/>
</dbReference>
<evidence type="ECO:0000313" key="12">
    <source>
        <dbReference type="WBParaSite" id="SRDH1_91870.2"/>
    </source>
</evidence>
<dbReference type="InterPro" id="IPR010291">
    <property type="entry name" value="Ion_channel_UNC-93"/>
</dbReference>
<evidence type="ECO:0000313" key="10">
    <source>
        <dbReference type="Proteomes" id="UP000050792"/>
    </source>
</evidence>
<sequence length="457" mass="50586">MNINLNIYNVTITGLAFFFLFAAFQTASLTAQNVLEAVSKQRNNSFDGTGYTSLAIVYISFGLFNWFAPIVVMYLGEKYSMIAGSFCYAVYIASYIEPFEWSLYLASFVNGIGAAVLWTAQGAFITDCSTKSNLNQHFSLFWGLFQANQIVGGLYAYLSLSNIDEISPTLRIQLYGGLLGCAVLGILLLFTLRKPHKTDISHQQLINVEINSSDDNLSQLTPDYPTIQNRSTVFQSTLHSLRRSVKILTTKPMICILVAAAFTGINLTFYSSLYASALGHCLRFGRNAKSYIGLAGLFIGIGEIVGSFSSRLTRWIRLEGVLVIFGYISAIVAGYFTFMMLPTNSSIKDTDELSYITPNVYLAMFIAFLFGGVDSVWNTQISALIGFIYGEHGRDVTVGFALFKSVQSIVSGIAFVYSTYLLLHWQILIFVVMATSGLYCLLSVYWSHLSRSVNLIA</sequence>